<evidence type="ECO:0000256" key="1">
    <source>
        <dbReference type="SAM" id="MobiDB-lite"/>
    </source>
</evidence>
<accession>A0A5A7QDS8</accession>
<proteinExistence type="predicted"/>
<feature type="region of interest" description="Disordered" evidence="1">
    <location>
        <begin position="67"/>
        <end position="89"/>
    </location>
</feature>
<sequence length="158" mass="17224">MHPPFVHSVSTISGPPFVRRATAISGRSSSAVPLYTSTSSLSCARRSSAAPLPSQSRRWSVTLPPSQVGRWSVAHPPQTHTQPRRRRTAPSAALGSVCRHQTAAVEGAFAVWATRPQEGYGPWAVWIYLGIGFCVKFHPMNGAQWAIGVYLNNRNFNT</sequence>
<reference evidence="3" key="1">
    <citation type="journal article" date="2019" name="Curr. Biol.">
        <title>Genome Sequence of Striga asiatica Provides Insight into the Evolution of Plant Parasitism.</title>
        <authorList>
            <person name="Yoshida S."/>
            <person name="Kim S."/>
            <person name="Wafula E.K."/>
            <person name="Tanskanen J."/>
            <person name="Kim Y.M."/>
            <person name="Honaas L."/>
            <person name="Yang Z."/>
            <person name="Spallek T."/>
            <person name="Conn C.E."/>
            <person name="Ichihashi Y."/>
            <person name="Cheong K."/>
            <person name="Cui S."/>
            <person name="Der J.P."/>
            <person name="Gundlach H."/>
            <person name="Jiao Y."/>
            <person name="Hori C."/>
            <person name="Ishida J.K."/>
            <person name="Kasahara H."/>
            <person name="Kiba T."/>
            <person name="Kim M.S."/>
            <person name="Koo N."/>
            <person name="Laohavisit A."/>
            <person name="Lee Y.H."/>
            <person name="Lumba S."/>
            <person name="McCourt P."/>
            <person name="Mortimer J.C."/>
            <person name="Mutuku J.M."/>
            <person name="Nomura T."/>
            <person name="Sasaki-Sekimoto Y."/>
            <person name="Seto Y."/>
            <person name="Wang Y."/>
            <person name="Wakatake T."/>
            <person name="Sakakibara H."/>
            <person name="Demura T."/>
            <person name="Yamaguchi S."/>
            <person name="Yoneyama K."/>
            <person name="Manabe R.I."/>
            <person name="Nelson D.C."/>
            <person name="Schulman A.H."/>
            <person name="Timko M.P."/>
            <person name="dePamphilis C.W."/>
            <person name="Choi D."/>
            <person name="Shirasu K."/>
        </authorList>
    </citation>
    <scope>NUCLEOTIDE SEQUENCE [LARGE SCALE GENOMIC DNA]</scope>
    <source>
        <strain evidence="3">cv. UVA1</strain>
    </source>
</reference>
<name>A0A5A7QDS8_STRAF</name>
<evidence type="ECO:0000313" key="3">
    <source>
        <dbReference type="Proteomes" id="UP000325081"/>
    </source>
</evidence>
<dbReference type="AlphaFoldDB" id="A0A5A7QDS8"/>
<dbReference type="Proteomes" id="UP000325081">
    <property type="component" value="Unassembled WGS sequence"/>
</dbReference>
<dbReference type="EMBL" id="BKCP01006626">
    <property type="protein sequence ID" value="GER43473.1"/>
    <property type="molecule type" value="Genomic_DNA"/>
</dbReference>
<gene>
    <name evidence="2" type="ORF">STAS_20328</name>
</gene>
<organism evidence="2 3">
    <name type="scientific">Striga asiatica</name>
    <name type="common">Asiatic witchweed</name>
    <name type="synonym">Buchnera asiatica</name>
    <dbReference type="NCBI Taxonomy" id="4170"/>
    <lineage>
        <taxon>Eukaryota</taxon>
        <taxon>Viridiplantae</taxon>
        <taxon>Streptophyta</taxon>
        <taxon>Embryophyta</taxon>
        <taxon>Tracheophyta</taxon>
        <taxon>Spermatophyta</taxon>
        <taxon>Magnoliopsida</taxon>
        <taxon>eudicotyledons</taxon>
        <taxon>Gunneridae</taxon>
        <taxon>Pentapetalae</taxon>
        <taxon>asterids</taxon>
        <taxon>lamiids</taxon>
        <taxon>Lamiales</taxon>
        <taxon>Orobanchaceae</taxon>
        <taxon>Buchnereae</taxon>
        <taxon>Striga</taxon>
    </lineage>
</organism>
<keyword evidence="3" id="KW-1185">Reference proteome</keyword>
<comment type="caution">
    <text evidence="2">The sequence shown here is derived from an EMBL/GenBank/DDBJ whole genome shotgun (WGS) entry which is preliminary data.</text>
</comment>
<protein>
    <submittedName>
        <fullName evidence="2">RNA binding</fullName>
    </submittedName>
</protein>
<evidence type="ECO:0000313" key="2">
    <source>
        <dbReference type="EMBL" id="GER43473.1"/>
    </source>
</evidence>